<dbReference type="EMBL" id="CP081303">
    <property type="protein sequence ID" value="QZE15011.1"/>
    <property type="molecule type" value="Genomic_DNA"/>
</dbReference>
<keyword evidence="2" id="KW-1185">Reference proteome</keyword>
<name>A0AC61NH87_9BACT</name>
<organism evidence="1 2">
    <name type="scientific">Halosquirtibacter laminarini</name>
    <dbReference type="NCBI Taxonomy" id="3374600"/>
    <lineage>
        <taxon>Bacteria</taxon>
        <taxon>Pseudomonadati</taxon>
        <taxon>Bacteroidota</taxon>
        <taxon>Bacteroidia</taxon>
        <taxon>Marinilabiliales</taxon>
        <taxon>Prolixibacteraceae</taxon>
        <taxon>Halosquirtibacter</taxon>
    </lineage>
</organism>
<sequence length="144" mass="16506">MDNLNQTISFALAKITTEQFAIIENDLSLDSLNLESNFRFAADKEKKMVGVFAKFSFSSDQNPFMIIECGCHFRIQPDAWEKLLSKEENSITFPKSIIQHLTVITVGTTRGVLHAKTENTKYNHLFLPTINLQEMITDDHKFTF</sequence>
<proteinExistence type="predicted"/>
<protein>
    <submittedName>
        <fullName evidence="1">Uncharacterized protein</fullName>
    </submittedName>
</protein>
<gene>
    <name evidence="1" type="ORF">K4L44_04060</name>
</gene>
<accession>A0AC61NH87</accession>
<dbReference type="Proteomes" id="UP000826212">
    <property type="component" value="Chromosome"/>
</dbReference>
<evidence type="ECO:0000313" key="2">
    <source>
        <dbReference type="Proteomes" id="UP000826212"/>
    </source>
</evidence>
<reference evidence="1" key="1">
    <citation type="submission" date="2021-08" db="EMBL/GenBank/DDBJ databases">
        <title>Novel anaerobic bacterium isolated from sea squirt in East Sea, Republic of Korea.</title>
        <authorList>
            <person name="Nguyen T.H."/>
            <person name="Li Z."/>
            <person name="Lee Y.-J."/>
            <person name="Ko J."/>
            <person name="Kim S.-G."/>
        </authorList>
    </citation>
    <scope>NUCLEOTIDE SEQUENCE</scope>
    <source>
        <strain evidence="1">KCTC 25031</strain>
    </source>
</reference>
<evidence type="ECO:0000313" key="1">
    <source>
        <dbReference type="EMBL" id="QZE15011.1"/>
    </source>
</evidence>